<keyword evidence="1" id="KW-0472">Membrane</keyword>
<evidence type="ECO:0000313" key="2">
    <source>
        <dbReference type="EMBL" id="MBB4138070.1"/>
    </source>
</evidence>
<comment type="caution">
    <text evidence="2">The sequence shown here is derived from an EMBL/GenBank/DDBJ whole genome shotgun (WGS) entry which is preliminary data.</text>
</comment>
<keyword evidence="3" id="KW-1185">Reference proteome</keyword>
<reference evidence="2 3" key="1">
    <citation type="submission" date="2020-08" db="EMBL/GenBank/DDBJ databases">
        <title>Sequencing the genomes of 1000 actinobacteria strains.</title>
        <authorList>
            <person name="Klenk H.-P."/>
        </authorList>
    </citation>
    <scope>NUCLEOTIDE SEQUENCE [LARGE SCALE GENOMIC DNA]</scope>
    <source>
        <strain evidence="2 3">DSM 45298</strain>
    </source>
</reference>
<feature type="transmembrane region" description="Helical" evidence="1">
    <location>
        <begin position="12"/>
        <end position="33"/>
    </location>
</feature>
<keyword evidence="1" id="KW-1133">Transmembrane helix</keyword>
<evidence type="ECO:0000256" key="1">
    <source>
        <dbReference type="SAM" id="Phobius"/>
    </source>
</evidence>
<gene>
    <name evidence="2" type="ORF">BKA16_004695</name>
</gene>
<organism evidence="2 3">
    <name type="scientific">Gordonia humi</name>
    <dbReference type="NCBI Taxonomy" id="686429"/>
    <lineage>
        <taxon>Bacteria</taxon>
        <taxon>Bacillati</taxon>
        <taxon>Actinomycetota</taxon>
        <taxon>Actinomycetes</taxon>
        <taxon>Mycobacteriales</taxon>
        <taxon>Gordoniaceae</taxon>
        <taxon>Gordonia</taxon>
    </lineage>
</organism>
<dbReference type="AlphaFoldDB" id="A0A840FD73"/>
<dbReference type="RefSeq" id="WP_183373318.1">
    <property type="nucleotide sequence ID" value="NZ_BAABHL010000166.1"/>
</dbReference>
<dbReference type="EMBL" id="JACIFP010000002">
    <property type="protein sequence ID" value="MBB4138070.1"/>
    <property type="molecule type" value="Genomic_DNA"/>
</dbReference>
<keyword evidence="1" id="KW-0812">Transmembrane</keyword>
<accession>A0A840FD73</accession>
<evidence type="ECO:0000313" key="3">
    <source>
        <dbReference type="Proteomes" id="UP000551501"/>
    </source>
</evidence>
<dbReference type="Proteomes" id="UP000551501">
    <property type="component" value="Unassembled WGS sequence"/>
</dbReference>
<name>A0A840FD73_9ACTN</name>
<proteinExistence type="predicted"/>
<sequence length="88" mass="9556">MIALWTFGSGIGRVIGLVLILDGVGGMAIHNSVTATPRFPIEAAIGLGLWLAGHWIFAAKHGQYRSRVAQRVWRLPVLGWVAPIRRAS</sequence>
<feature type="transmembrane region" description="Helical" evidence="1">
    <location>
        <begin position="39"/>
        <end position="57"/>
    </location>
</feature>
<protein>
    <submittedName>
        <fullName evidence="2">Uncharacterized protein</fullName>
    </submittedName>
</protein>